<feature type="transmembrane region" description="Helical" evidence="1">
    <location>
        <begin position="6"/>
        <end position="27"/>
    </location>
</feature>
<organism evidence="2 3">
    <name type="scientific">Tetrahymena thermophila (strain SB210)</name>
    <dbReference type="NCBI Taxonomy" id="312017"/>
    <lineage>
        <taxon>Eukaryota</taxon>
        <taxon>Sar</taxon>
        <taxon>Alveolata</taxon>
        <taxon>Ciliophora</taxon>
        <taxon>Intramacronucleata</taxon>
        <taxon>Oligohymenophorea</taxon>
        <taxon>Hymenostomatida</taxon>
        <taxon>Tetrahymenina</taxon>
        <taxon>Tetrahymenidae</taxon>
        <taxon>Tetrahymena</taxon>
    </lineage>
</organism>
<dbReference type="AlphaFoldDB" id="Q22PA9"/>
<protein>
    <submittedName>
        <fullName evidence="2">Transmembrane protein, putative</fullName>
    </submittedName>
</protein>
<gene>
    <name evidence="2" type="ORF">TTHERM_00365320</name>
</gene>
<feature type="transmembrane region" description="Helical" evidence="1">
    <location>
        <begin position="168"/>
        <end position="186"/>
    </location>
</feature>
<dbReference type="KEGG" id="tet:TTHERM_00365320"/>
<feature type="transmembrane region" description="Helical" evidence="1">
    <location>
        <begin position="71"/>
        <end position="91"/>
    </location>
</feature>
<name>Q22PA9_TETTS</name>
<feature type="transmembrane region" description="Helical" evidence="1">
    <location>
        <begin position="39"/>
        <end position="59"/>
    </location>
</feature>
<dbReference type="GeneID" id="7842412"/>
<evidence type="ECO:0000256" key="1">
    <source>
        <dbReference type="SAM" id="Phobius"/>
    </source>
</evidence>
<evidence type="ECO:0000313" key="3">
    <source>
        <dbReference type="Proteomes" id="UP000009168"/>
    </source>
</evidence>
<keyword evidence="1" id="KW-0472">Membrane</keyword>
<proteinExistence type="predicted"/>
<dbReference type="HOGENOM" id="CLU_1158403_0_0_1"/>
<keyword evidence="1" id="KW-1133">Transmembrane helix</keyword>
<dbReference type="InParanoid" id="Q22PA9"/>
<sequence length="380" mass="44892">MIDYPLLIVKAIFLIILVYFIVFANGFMLSGKSRFRNNCLASTLSILASFIHFSSNVLLKVQICYLFSQQQSLLILIMELPLLIVAVFNYIQIKDFYLAMMSWALHLTQYDLFTISSKCFPYNHVILHTGSSFFYQQVQIMFIVKVYNTLIYVIKLLSHRDSDESNEIILTFAIVSCSTFLIQLYYNYINKQTIDIHSQQKLQKLQYNEKTKKLKAELQNVKKIYICFDQNIVCDKDCQELIQACFYQFQNCEILSKFIKRTESKNGFQKIEITESKYLNLIEKSLYKSQFANKIKKINFLDYFNANQLTQALIKSGNLINFNLLYFDQNQVKKEQKLAINYLKIVKKYEVFQLSVLAYFRNISQYQTYNPNFIILDLYL</sequence>
<dbReference type="Proteomes" id="UP000009168">
    <property type="component" value="Unassembled WGS sequence"/>
</dbReference>
<evidence type="ECO:0000313" key="2">
    <source>
        <dbReference type="EMBL" id="EAR87200.2"/>
    </source>
</evidence>
<keyword evidence="1 2" id="KW-0812">Transmembrane</keyword>
<reference evidence="3" key="1">
    <citation type="journal article" date="2006" name="PLoS Biol.">
        <title>Macronuclear genome sequence of the ciliate Tetrahymena thermophila, a model eukaryote.</title>
        <authorList>
            <person name="Eisen J.A."/>
            <person name="Coyne R.S."/>
            <person name="Wu M."/>
            <person name="Wu D."/>
            <person name="Thiagarajan M."/>
            <person name="Wortman J.R."/>
            <person name="Badger J.H."/>
            <person name="Ren Q."/>
            <person name="Amedeo P."/>
            <person name="Jones K.M."/>
            <person name="Tallon L.J."/>
            <person name="Delcher A.L."/>
            <person name="Salzberg S.L."/>
            <person name="Silva J.C."/>
            <person name="Haas B.J."/>
            <person name="Majoros W.H."/>
            <person name="Farzad M."/>
            <person name="Carlton J.M."/>
            <person name="Smith R.K. Jr."/>
            <person name="Garg J."/>
            <person name="Pearlman R.E."/>
            <person name="Karrer K.M."/>
            <person name="Sun L."/>
            <person name="Manning G."/>
            <person name="Elde N.C."/>
            <person name="Turkewitz A.P."/>
            <person name="Asai D.J."/>
            <person name="Wilkes D.E."/>
            <person name="Wang Y."/>
            <person name="Cai H."/>
            <person name="Collins K."/>
            <person name="Stewart B.A."/>
            <person name="Lee S.R."/>
            <person name="Wilamowska K."/>
            <person name="Weinberg Z."/>
            <person name="Ruzzo W.L."/>
            <person name="Wloga D."/>
            <person name="Gaertig J."/>
            <person name="Frankel J."/>
            <person name="Tsao C.-C."/>
            <person name="Gorovsky M.A."/>
            <person name="Keeling P.J."/>
            <person name="Waller R.F."/>
            <person name="Patron N.J."/>
            <person name="Cherry J.M."/>
            <person name="Stover N.A."/>
            <person name="Krieger C.J."/>
            <person name="del Toro C."/>
            <person name="Ryder H.F."/>
            <person name="Williamson S.C."/>
            <person name="Barbeau R.A."/>
            <person name="Hamilton E.P."/>
            <person name="Orias E."/>
        </authorList>
    </citation>
    <scope>NUCLEOTIDE SEQUENCE [LARGE SCALE GENOMIC DNA]</scope>
    <source>
        <strain evidence="3">SB210</strain>
    </source>
</reference>
<dbReference type="EMBL" id="GG662855">
    <property type="protein sequence ID" value="EAR87200.2"/>
    <property type="molecule type" value="Genomic_DNA"/>
</dbReference>
<accession>Q22PA9</accession>
<dbReference type="RefSeq" id="XP_001007445.2">
    <property type="nucleotide sequence ID" value="XM_001007445.2"/>
</dbReference>
<keyword evidence="3" id="KW-1185">Reference proteome</keyword>